<dbReference type="GO" id="GO:0005829">
    <property type="term" value="C:cytosol"/>
    <property type="evidence" value="ECO:0007669"/>
    <property type="project" value="TreeGrafter"/>
</dbReference>
<evidence type="ECO:0000259" key="9">
    <source>
        <dbReference type="PROSITE" id="PS50110"/>
    </source>
</evidence>
<dbReference type="InterPro" id="IPR039420">
    <property type="entry name" value="WalR-like"/>
</dbReference>
<reference evidence="10" key="2">
    <citation type="submission" date="2021-04" db="EMBL/GenBank/DDBJ databases">
        <authorList>
            <person name="Liu J."/>
        </authorList>
    </citation>
    <scope>NUCLEOTIDE SEQUENCE</scope>
    <source>
        <strain evidence="10">BAD-6</strain>
    </source>
</reference>
<evidence type="ECO:0000313" key="11">
    <source>
        <dbReference type="Proteomes" id="UP000675664"/>
    </source>
</evidence>
<dbReference type="RefSeq" id="WP_227019962.1">
    <property type="nucleotide sequence ID" value="NZ_JAGSND010000017.1"/>
</dbReference>
<comment type="caution">
    <text evidence="10">The sequence shown here is derived from an EMBL/GenBank/DDBJ whole genome shotgun (WGS) entry which is preliminary data.</text>
</comment>
<evidence type="ECO:0000256" key="1">
    <source>
        <dbReference type="ARBA" id="ARBA00018672"/>
    </source>
</evidence>
<evidence type="ECO:0000313" key="10">
    <source>
        <dbReference type="EMBL" id="MBR0599830.1"/>
    </source>
</evidence>
<dbReference type="Pfam" id="PF10057">
    <property type="entry name" value="MpsC"/>
    <property type="match status" value="1"/>
</dbReference>
<protein>
    <recommendedName>
        <fullName evidence="1">Stage 0 sporulation protein A homolog</fullName>
    </recommendedName>
</protein>
<evidence type="ECO:0000256" key="7">
    <source>
        <dbReference type="ARBA" id="ARBA00024867"/>
    </source>
</evidence>
<dbReference type="GO" id="GO:0032993">
    <property type="term" value="C:protein-DNA complex"/>
    <property type="evidence" value="ECO:0007669"/>
    <property type="project" value="TreeGrafter"/>
</dbReference>
<dbReference type="GO" id="GO:0006355">
    <property type="term" value="P:regulation of DNA-templated transcription"/>
    <property type="evidence" value="ECO:0007669"/>
    <property type="project" value="TreeGrafter"/>
</dbReference>
<keyword evidence="6" id="KW-0804">Transcription</keyword>
<dbReference type="PROSITE" id="PS50110">
    <property type="entry name" value="RESPONSE_REGULATORY"/>
    <property type="match status" value="1"/>
</dbReference>
<evidence type="ECO:0000256" key="3">
    <source>
        <dbReference type="ARBA" id="ARBA00023012"/>
    </source>
</evidence>
<feature type="domain" description="Response regulatory" evidence="9">
    <location>
        <begin position="2"/>
        <end position="116"/>
    </location>
</feature>
<keyword evidence="3" id="KW-0902">Two-component regulatory system</keyword>
<dbReference type="Proteomes" id="UP000675664">
    <property type="component" value="Unassembled WGS sequence"/>
</dbReference>
<dbReference type="InterPro" id="IPR011006">
    <property type="entry name" value="CheY-like_superfamily"/>
</dbReference>
<keyword evidence="4" id="KW-0805">Transcription regulation</keyword>
<dbReference type="PANTHER" id="PTHR48111:SF1">
    <property type="entry name" value="TWO-COMPONENT RESPONSE REGULATOR ORR33"/>
    <property type="match status" value="1"/>
</dbReference>
<proteinExistence type="predicted"/>
<comment type="function">
    <text evidence="7">May play the central regulatory role in sporulation. It may be an element of the effector pathway responsible for the activation of sporulation genes in response to nutritional stress. Spo0A may act in concert with spo0H (a sigma factor) to control the expression of some genes that are critical to the sporulation process.</text>
</comment>
<dbReference type="SUPFAM" id="SSF52172">
    <property type="entry name" value="CheY-like"/>
    <property type="match status" value="1"/>
</dbReference>
<keyword evidence="5" id="KW-0238">DNA-binding</keyword>
<keyword evidence="2 8" id="KW-0597">Phosphoprotein</keyword>
<organism evidence="10 11">
    <name type="scientific">Sinanaerobacter chloroacetimidivorans</name>
    <dbReference type="NCBI Taxonomy" id="2818044"/>
    <lineage>
        <taxon>Bacteria</taxon>
        <taxon>Bacillati</taxon>
        <taxon>Bacillota</taxon>
        <taxon>Clostridia</taxon>
        <taxon>Peptostreptococcales</taxon>
        <taxon>Anaerovoracaceae</taxon>
        <taxon>Sinanaerobacter</taxon>
    </lineage>
</organism>
<dbReference type="Gene3D" id="3.40.50.2300">
    <property type="match status" value="1"/>
</dbReference>
<accession>A0A8J8B4Z2</accession>
<evidence type="ECO:0000256" key="6">
    <source>
        <dbReference type="ARBA" id="ARBA00023163"/>
    </source>
</evidence>
<evidence type="ECO:0000256" key="8">
    <source>
        <dbReference type="PROSITE-ProRule" id="PRU00169"/>
    </source>
</evidence>
<dbReference type="GO" id="GO:0000976">
    <property type="term" value="F:transcription cis-regulatory region binding"/>
    <property type="evidence" value="ECO:0007669"/>
    <property type="project" value="TreeGrafter"/>
</dbReference>
<feature type="modified residue" description="4-aspartylphosphate" evidence="8">
    <location>
        <position position="51"/>
    </location>
</feature>
<evidence type="ECO:0000256" key="4">
    <source>
        <dbReference type="ARBA" id="ARBA00023015"/>
    </source>
</evidence>
<dbReference type="PANTHER" id="PTHR48111">
    <property type="entry name" value="REGULATOR OF RPOS"/>
    <property type="match status" value="1"/>
</dbReference>
<evidence type="ECO:0000256" key="5">
    <source>
        <dbReference type="ARBA" id="ARBA00023125"/>
    </source>
</evidence>
<evidence type="ECO:0000256" key="2">
    <source>
        <dbReference type="ARBA" id="ARBA00022553"/>
    </source>
</evidence>
<name>A0A8J8B4Z2_9FIRM</name>
<dbReference type="SMART" id="SM00448">
    <property type="entry name" value="REC"/>
    <property type="match status" value="1"/>
</dbReference>
<dbReference type="InterPro" id="IPR001789">
    <property type="entry name" value="Sig_transdc_resp-reg_receiver"/>
</dbReference>
<dbReference type="EMBL" id="JAGSND010000017">
    <property type="protein sequence ID" value="MBR0599830.1"/>
    <property type="molecule type" value="Genomic_DNA"/>
</dbReference>
<dbReference type="Pfam" id="PF00072">
    <property type="entry name" value="Response_reg"/>
    <property type="match status" value="1"/>
</dbReference>
<keyword evidence="11" id="KW-1185">Reference proteome</keyword>
<dbReference type="GO" id="GO:0000156">
    <property type="term" value="F:phosphorelay response regulator activity"/>
    <property type="evidence" value="ECO:0007669"/>
    <property type="project" value="TreeGrafter"/>
</dbReference>
<sequence>MKVLYVEDETEAREALSKYLKRRFGKIFTAVDGLDGLNLFKEQKPDLVIVDLYMPNMDGLEMIKEIKKISPDVYVIITSAVDDVEVILKSVDIGIHKYLLKPIDPEELIKAVNEYSNYAVQRHKSEEIFESEKRKQLEDRIKKEFTSFLKASTGKGPSGVFVFIDYDKIEIKAFDAITVMEKNMLDNCQNSIIIEQYRKLFYSINEKAICDLIHEIIGSSVKFQHVEISVEKGINKIELQIIR</sequence>
<dbReference type="CDD" id="cd17536">
    <property type="entry name" value="REC_YesN-like"/>
    <property type="match status" value="1"/>
</dbReference>
<gene>
    <name evidence="10" type="ORF">KCX82_18255</name>
</gene>
<dbReference type="AlphaFoldDB" id="A0A8J8B4Z2"/>
<dbReference type="InterPro" id="IPR018745">
    <property type="entry name" value="MpsC"/>
</dbReference>
<reference evidence="10" key="1">
    <citation type="submission" date="2021-04" db="EMBL/GenBank/DDBJ databases">
        <title>Sinoanaerobacter chloroacetimidivorans sp. nov., an obligate anaerobic bacterium isolated from anaerobic sludge.</title>
        <authorList>
            <person name="Bao Y."/>
        </authorList>
    </citation>
    <scope>NUCLEOTIDE SEQUENCE</scope>
    <source>
        <strain evidence="10">BAD-6</strain>
    </source>
</reference>